<comment type="caution">
    <text evidence="8">The sequence shown here is derived from an EMBL/GenBank/DDBJ whole genome shotgun (WGS) entry which is preliminary data.</text>
</comment>
<evidence type="ECO:0000313" key="9">
    <source>
        <dbReference type="Proteomes" id="UP001376459"/>
    </source>
</evidence>
<evidence type="ECO:0000256" key="7">
    <source>
        <dbReference type="SAM" id="Phobius"/>
    </source>
</evidence>
<evidence type="ECO:0000256" key="6">
    <source>
        <dbReference type="SAM" id="MobiDB-lite"/>
    </source>
</evidence>
<accession>A0ABU8UL00</accession>
<feature type="region of interest" description="Disordered" evidence="6">
    <location>
        <begin position="130"/>
        <end position="177"/>
    </location>
</feature>
<feature type="transmembrane region" description="Helical" evidence="7">
    <location>
        <begin position="41"/>
        <end position="58"/>
    </location>
</feature>
<dbReference type="InterPro" id="IPR036259">
    <property type="entry name" value="MFS_trans_sf"/>
</dbReference>
<evidence type="ECO:0000256" key="2">
    <source>
        <dbReference type="ARBA" id="ARBA00022475"/>
    </source>
</evidence>
<dbReference type="PANTHER" id="PTHR23513">
    <property type="entry name" value="INTEGRAL MEMBRANE EFFLUX PROTEIN-RELATED"/>
    <property type="match status" value="1"/>
</dbReference>
<dbReference type="Proteomes" id="UP001376459">
    <property type="component" value="Unassembled WGS sequence"/>
</dbReference>
<sequence>MAAGRLHRHPAPGPPRARLVIGWACAFGALAAATGWAPNLATALVLLVPTGFASLYFAQAANHRVQLGSDPAYRGRVMALYTLILQGSAPLGALFVGVVTQYLGTRSALWAGGLISLAAALVAAAADRSDTRAPATTPADRPQEHPHPHPADPKTDPIADPATEPASEPTPGTGSRP</sequence>
<dbReference type="Gene3D" id="1.20.1250.20">
    <property type="entry name" value="MFS general substrate transporter like domains"/>
    <property type="match status" value="1"/>
</dbReference>
<evidence type="ECO:0000256" key="1">
    <source>
        <dbReference type="ARBA" id="ARBA00004651"/>
    </source>
</evidence>
<name>A0ABU8UL00_9ACTN</name>
<feature type="transmembrane region" description="Helical" evidence="7">
    <location>
        <begin position="79"/>
        <end position="102"/>
    </location>
</feature>
<dbReference type="SUPFAM" id="SSF103473">
    <property type="entry name" value="MFS general substrate transporter"/>
    <property type="match status" value="1"/>
</dbReference>
<keyword evidence="4 7" id="KW-1133">Transmembrane helix</keyword>
<feature type="transmembrane region" description="Helical" evidence="7">
    <location>
        <begin position="108"/>
        <end position="126"/>
    </location>
</feature>
<evidence type="ECO:0000313" key="8">
    <source>
        <dbReference type="EMBL" id="MEJ8669574.1"/>
    </source>
</evidence>
<keyword evidence="3 7" id="KW-0812">Transmembrane</keyword>
<keyword evidence="9" id="KW-1185">Reference proteome</keyword>
<protein>
    <submittedName>
        <fullName evidence="8">MFS transporter</fullName>
    </submittedName>
</protein>
<evidence type="ECO:0000256" key="4">
    <source>
        <dbReference type="ARBA" id="ARBA00022989"/>
    </source>
</evidence>
<organism evidence="8 9">
    <name type="scientific">Streptomyces machairae</name>
    <dbReference type="NCBI Taxonomy" id="3134109"/>
    <lineage>
        <taxon>Bacteria</taxon>
        <taxon>Bacillati</taxon>
        <taxon>Actinomycetota</taxon>
        <taxon>Actinomycetes</taxon>
        <taxon>Kitasatosporales</taxon>
        <taxon>Streptomycetaceae</taxon>
        <taxon>Streptomyces</taxon>
    </lineage>
</organism>
<proteinExistence type="predicted"/>
<evidence type="ECO:0000256" key="5">
    <source>
        <dbReference type="ARBA" id="ARBA00023136"/>
    </source>
</evidence>
<feature type="compositionally biased region" description="Basic and acidic residues" evidence="6">
    <location>
        <begin position="141"/>
        <end position="157"/>
    </location>
</feature>
<gene>
    <name evidence="8" type="ORF">WKI71_17530</name>
</gene>
<dbReference type="PANTHER" id="PTHR23513:SF11">
    <property type="entry name" value="STAPHYLOFERRIN A TRANSPORTER"/>
    <property type="match status" value="1"/>
</dbReference>
<keyword evidence="5 7" id="KW-0472">Membrane</keyword>
<dbReference type="InterPro" id="IPR011701">
    <property type="entry name" value="MFS"/>
</dbReference>
<reference evidence="8 9" key="1">
    <citation type="submission" date="2024-03" db="EMBL/GenBank/DDBJ databases">
        <title>Novel Streptomyces species of biotechnological and ecological value are a feature of Machair soil.</title>
        <authorList>
            <person name="Prole J.R."/>
            <person name="Goodfellow M."/>
            <person name="Allenby N."/>
            <person name="Ward A.C."/>
        </authorList>
    </citation>
    <scope>NUCLEOTIDE SEQUENCE [LARGE SCALE GENOMIC DNA]</scope>
    <source>
        <strain evidence="8 9">MS1.AVA.1</strain>
    </source>
</reference>
<comment type="subcellular location">
    <subcellularLocation>
        <location evidence="1">Cell membrane</location>
        <topology evidence="1">Multi-pass membrane protein</topology>
    </subcellularLocation>
</comment>
<evidence type="ECO:0000256" key="3">
    <source>
        <dbReference type="ARBA" id="ARBA00022692"/>
    </source>
</evidence>
<dbReference type="EMBL" id="JBBKAK010000001">
    <property type="protein sequence ID" value="MEJ8669574.1"/>
    <property type="molecule type" value="Genomic_DNA"/>
</dbReference>
<dbReference type="Pfam" id="PF07690">
    <property type="entry name" value="MFS_1"/>
    <property type="match status" value="1"/>
</dbReference>
<keyword evidence="2" id="KW-1003">Cell membrane</keyword>